<keyword evidence="1" id="KW-0812">Transmembrane</keyword>
<dbReference type="InterPro" id="IPR053197">
    <property type="entry name" value="F-box_SCFL_complex_component"/>
</dbReference>
<dbReference type="Pfam" id="PF00646">
    <property type="entry name" value="F-box"/>
    <property type="match status" value="1"/>
</dbReference>
<dbReference type="Proteomes" id="UP000796880">
    <property type="component" value="Unassembled WGS sequence"/>
</dbReference>
<keyword evidence="1" id="KW-0472">Membrane</keyword>
<evidence type="ECO:0000259" key="2">
    <source>
        <dbReference type="PROSITE" id="PS50181"/>
    </source>
</evidence>
<name>A0A8K0DZF4_9ROSA</name>
<dbReference type="OrthoDB" id="612216at2759"/>
<dbReference type="Gene3D" id="1.20.1280.50">
    <property type="match status" value="1"/>
</dbReference>
<dbReference type="EMBL" id="VOIH02000009">
    <property type="protein sequence ID" value="KAF3437024.1"/>
    <property type="molecule type" value="Genomic_DNA"/>
</dbReference>
<reference evidence="3" key="1">
    <citation type="submission" date="2020-03" db="EMBL/GenBank/DDBJ databases">
        <title>A high-quality chromosome-level genome assembly of a woody plant with both climbing and erect habits, Rhamnella rubrinervis.</title>
        <authorList>
            <person name="Lu Z."/>
            <person name="Yang Y."/>
            <person name="Zhu X."/>
            <person name="Sun Y."/>
        </authorList>
    </citation>
    <scope>NUCLEOTIDE SEQUENCE</scope>
    <source>
        <strain evidence="3">BYM</strain>
        <tissue evidence="3">Leaf</tissue>
    </source>
</reference>
<dbReference type="PROSITE" id="PS50181">
    <property type="entry name" value="FBOX"/>
    <property type="match status" value="1"/>
</dbReference>
<proteinExistence type="predicted"/>
<dbReference type="SUPFAM" id="SSF52047">
    <property type="entry name" value="RNI-like"/>
    <property type="match status" value="1"/>
</dbReference>
<feature type="transmembrane region" description="Helical" evidence="1">
    <location>
        <begin position="20"/>
        <end position="38"/>
    </location>
</feature>
<keyword evidence="4" id="KW-1185">Reference proteome</keyword>
<evidence type="ECO:0000313" key="3">
    <source>
        <dbReference type="EMBL" id="KAF3437024.1"/>
    </source>
</evidence>
<dbReference type="PANTHER" id="PTHR34223:SF51">
    <property type="entry name" value="OS06G0556300 PROTEIN"/>
    <property type="match status" value="1"/>
</dbReference>
<evidence type="ECO:0000256" key="1">
    <source>
        <dbReference type="SAM" id="Phobius"/>
    </source>
</evidence>
<comment type="caution">
    <text evidence="3">The sequence shown here is derived from an EMBL/GenBank/DDBJ whole genome shotgun (WGS) entry which is preliminary data.</text>
</comment>
<dbReference type="Pfam" id="PF23622">
    <property type="entry name" value="LRR_At1g61320_AtMIF1"/>
    <property type="match status" value="1"/>
</dbReference>
<gene>
    <name evidence="3" type="ORF">FNV43_RR19777</name>
</gene>
<dbReference type="InterPro" id="IPR001810">
    <property type="entry name" value="F-box_dom"/>
</dbReference>
<keyword evidence="1" id="KW-1133">Transmembrane helix</keyword>
<sequence length="360" mass="41664">MAEDNETNVDRISKLPDDVIYHIFSFLPTIYLLQMSLLSKRWRLMSVSTPFIHWIGRSCDYYPFKKLVKKRDFFNTANNNLERRKLHMQVSGPHITSLKYDIDYILNRKDRRRVDDWLSFAIQSEVKELDLRVQLYTLPELVLNSCSITLLKLNQLKLEVPSVSALPSLKVLCLKYVNSDAKSLRNLISGCTIIEYLKLIDAGTSLDFDVSKTLKHLRLKREYRSLGFTKQWLEGLVSGLPLLESFDWILHGAEFDTISIHSHSLKSLSVRNKYSASGRVFTEASIRTPNLTFLHFEFVFKSVISIEAPNLSEAKLTLTHMYPYGASYDDLMHFLSNFSDLKKLVLVIDSTQDFRFLSSN</sequence>
<accession>A0A8K0DZF4</accession>
<feature type="domain" description="F-box" evidence="2">
    <location>
        <begin position="9"/>
        <end position="43"/>
    </location>
</feature>
<dbReference type="AlphaFoldDB" id="A0A8K0DZF4"/>
<dbReference type="InterPro" id="IPR055357">
    <property type="entry name" value="LRR_At1g61320_AtMIF1"/>
</dbReference>
<organism evidence="3 4">
    <name type="scientific">Rhamnella rubrinervis</name>
    <dbReference type="NCBI Taxonomy" id="2594499"/>
    <lineage>
        <taxon>Eukaryota</taxon>
        <taxon>Viridiplantae</taxon>
        <taxon>Streptophyta</taxon>
        <taxon>Embryophyta</taxon>
        <taxon>Tracheophyta</taxon>
        <taxon>Spermatophyta</taxon>
        <taxon>Magnoliopsida</taxon>
        <taxon>eudicotyledons</taxon>
        <taxon>Gunneridae</taxon>
        <taxon>Pentapetalae</taxon>
        <taxon>rosids</taxon>
        <taxon>fabids</taxon>
        <taxon>Rosales</taxon>
        <taxon>Rhamnaceae</taxon>
        <taxon>rhamnoid group</taxon>
        <taxon>Rhamneae</taxon>
        <taxon>Rhamnella</taxon>
    </lineage>
</organism>
<dbReference type="PANTHER" id="PTHR34223">
    <property type="entry name" value="OS11G0201299 PROTEIN"/>
    <property type="match status" value="1"/>
</dbReference>
<evidence type="ECO:0000313" key="4">
    <source>
        <dbReference type="Proteomes" id="UP000796880"/>
    </source>
</evidence>
<dbReference type="InterPro" id="IPR032675">
    <property type="entry name" value="LRR_dom_sf"/>
</dbReference>
<dbReference type="SUPFAM" id="SSF81383">
    <property type="entry name" value="F-box domain"/>
    <property type="match status" value="1"/>
</dbReference>
<dbReference type="SMART" id="SM00256">
    <property type="entry name" value="FBOX"/>
    <property type="match status" value="1"/>
</dbReference>
<dbReference type="InterPro" id="IPR036047">
    <property type="entry name" value="F-box-like_dom_sf"/>
</dbReference>
<dbReference type="Gene3D" id="3.80.10.10">
    <property type="entry name" value="Ribonuclease Inhibitor"/>
    <property type="match status" value="1"/>
</dbReference>
<protein>
    <recommendedName>
        <fullName evidence="2">F-box domain-containing protein</fullName>
    </recommendedName>
</protein>